<name>A0AA41Q1Q9_9ACTN</name>
<dbReference type="SUPFAM" id="SSF50998">
    <property type="entry name" value="Quinoprotein alcohol dehydrogenase-like"/>
    <property type="match status" value="1"/>
</dbReference>
<feature type="region of interest" description="Disordered" evidence="1">
    <location>
        <begin position="60"/>
        <end position="108"/>
    </location>
</feature>
<dbReference type="InterPro" id="IPR015943">
    <property type="entry name" value="WD40/YVTN_repeat-like_dom_sf"/>
</dbReference>
<dbReference type="InterPro" id="IPR011047">
    <property type="entry name" value="Quinoprotein_ADH-like_sf"/>
</dbReference>
<accession>A0AA41Q1Q9</accession>
<comment type="caution">
    <text evidence="2">The sequence shown here is derived from an EMBL/GenBank/DDBJ whole genome shotgun (WGS) entry which is preliminary data.</text>
</comment>
<evidence type="ECO:0008006" key="4">
    <source>
        <dbReference type="Google" id="ProtNLM"/>
    </source>
</evidence>
<reference evidence="2" key="1">
    <citation type="submission" date="2022-01" db="EMBL/GenBank/DDBJ databases">
        <title>Genome-Based Taxonomic Classification of the Phylum Actinobacteria.</title>
        <authorList>
            <person name="Gao Y."/>
        </authorList>
    </citation>
    <scope>NUCLEOTIDE SEQUENCE</scope>
    <source>
        <strain evidence="2">KLBMP 8922</strain>
    </source>
</reference>
<dbReference type="EMBL" id="JAKFHA010000012">
    <property type="protein sequence ID" value="MCF2529706.1"/>
    <property type="molecule type" value="Genomic_DNA"/>
</dbReference>
<dbReference type="Proteomes" id="UP001165378">
    <property type="component" value="Unassembled WGS sequence"/>
</dbReference>
<dbReference type="Gene3D" id="2.130.10.10">
    <property type="entry name" value="YVTN repeat-like/Quinoprotein amine dehydrogenase"/>
    <property type="match status" value="1"/>
</dbReference>
<feature type="compositionally biased region" description="Pro residues" evidence="1">
    <location>
        <begin position="1"/>
        <end position="15"/>
    </location>
</feature>
<feature type="region of interest" description="Disordered" evidence="1">
    <location>
        <begin position="1"/>
        <end position="38"/>
    </location>
</feature>
<evidence type="ECO:0000313" key="3">
    <source>
        <dbReference type="Proteomes" id="UP001165378"/>
    </source>
</evidence>
<dbReference type="AlphaFoldDB" id="A0AA41Q1Q9"/>
<proteinExistence type="predicted"/>
<keyword evidence="3" id="KW-1185">Reference proteome</keyword>
<organism evidence="2 3">
    <name type="scientific">Yinghuangia soli</name>
    <dbReference type="NCBI Taxonomy" id="2908204"/>
    <lineage>
        <taxon>Bacteria</taxon>
        <taxon>Bacillati</taxon>
        <taxon>Actinomycetota</taxon>
        <taxon>Actinomycetes</taxon>
        <taxon>Kitasatosporales</taxon>
        <taxon>Streptomycetaceae</taxon>
        <taxon>Yinghuangia</taxon>
    </lineage>
</organism>
<dbReference type="RefSeq" id="WP_235054112.1">
    <property type="nucleotide sequence ID" value="NZ_JAKFHA010000012.1"/>
</dbReference>
<evidence type="ECO:0000313" key="2">
    <source>
        <dbReference type="EMBL" id="MCF2529706.1"/>
    </source>
</evidence>
<protein>
    <recommendedName>
        <fullName evidence="4">Outer membrane protein assembly factor BamB</fullName>
    </recommendedName>
</protein>
<gene>
    <name evidence="2" type="ORF">LZ495_21125</name>
</gene>
<sequence length="501" mass="52377">MSHIPTTPPGPPQPSNSPQEYGNPHRYRMPPSAPPGRARKRITSVAAVVVLVGGALAACGGKQPAAQPSDVAPSASAEAFDAPAKEPGQAPIPPELTMAWNAPPVTPGGPTGRTLAAIWQTDAKVYIGRGTGVDILDAATGKVTGAVAPPSPGLGVCGMTEGLTKSGLGAVAWTSADKNWECTTVSLVDTAQGGKTLWSTTVAGTRKDGSPLSRDTLTLGFVGDNLLTVMTSNTVVGLRTADNSVAWTWKVPPTTSYISNDEIRTSSDRVLVLMTEDVDERGAEPLRRTAVLDASGTQLTPQAATLKLNPKERVHLLSASPLTAIVRPDVLDDTTPPRIQTFDRNGVPGKDFPLSGSFGNIEVLTGSLLDALPRWPLKVTPTTVYGLTKPSGTGIRQAHVVAFDIATGAPRWNRQVPKSSSPVILSADDNAVHVLDTSTLGGAMTIQGFAASDGRPADRPSTIRIDDNVPKFLARLFDVYQGRVLMADTSSSQANAVLFRG</sequence>
<evidence type="ECO:0000256" key="1">
    <source>
        <dbReference type="SAM" id="MobiDB-lite"/>
    </source>
</evidence>